<reference evidence="1" key="1">
    <citation type="journal article" date="2023" name="G3 (Bethesda)">
        <title>A reference genome for the long-term kleptoplast-retaining sea slug Elysia crispata morphotype clarki.</title>
        <authorList>
            <person name="Eastman K.E."/>
            <person name="Pendleton A.L."/>
            <person name="Shaikh M.A."/>
            <person name="Suttiyut T."/>
            <person name="Ogas R."/>
            <person name="Tomko P."/>
            <person name="Gavelis G."/>
            <person name="Widhalm J.R."/>
            <person name="Wisecaver J.H."/>
        </authorList>
    </citation>
    <scope>NUCLEOTIDE SEQUENCE</scope>
    <source>
        <strain evidence="1">ECLA1</strain>
    </source>
</reference>
<dbReference type="EMBL" id="JAWDGP010005211">
    <property type="protein sequence ID" value="KAK3758791.1"/>
    <property type="molecule type" value="Genomic_DNA"/>
</dbReference>
<sequence>MNSEDDESILNCLAEFEHSEINLSVETERILKNEKFNKDVKTVLMTCLGCLFSEKPPDGENRDEEETFNKDVKTVLMTCLGCLFSEKPPDSENRDEEETFNKDVKTVLMTCPGCLFSEKLSHGENRDEEETFNKDVKTVLITCLGCLSSEKLSHGEDRDEEETFNKDVKTVLMTCLGCLFSDSHGENRDEEEKTNRQEECTILYVPSVPDQPGLTVGSRLFSEHELPLCGVRRYIQAGKTALGENGDESSSSTEDYIPQESNCSGVSSFYEEEQIRYLFYKNTHKQAEATELVFLNASHDLRQPVGKSKQPRGVGANEKQDILTHHGPLMPDIRRSFGMNLLLNPKSKGLNSRNE</sequence>
<accession>A0AAE1D658</accession>
<evidence type="ECO:0000313" key="2">
    <source>
        <dbReference type="Proteomes" id="UP001283361"/>
    </source>
</evidence>
<protein>
    <submittedName>
        <fullName evidence="1">Uncharacterized protein</fullName>
    </submittedName>
</protein>
<dbReference type="AlphaFoldDB" id="A0AAE1D658"/>
<comment type="caution">
    <text evidence="1">The sequence shown here is derived from an EMBL/GenBank/DDBJ whole genome shotgun (WGS) entry which is preliminary data.</text>
</comment>
<dbReference type="Proteomes" id="UP001283361">
    <property type="component" value="Unassembled WGS sequence"/>
</dbReference>
<evidence type="ECO:0000313" key="1">
    <source>
        <dbReference type="EMBL" id="KAK3758791.1"/>
    </source>
</evidence>
<keyword evidence="2" id="KW-1185">Reference proteome</keyword>
<gene>
    <name evidence="1" type="ORF">RRG08_054767</name>
</gene>
<proteinExistence type="predicted"/>
<organism evidence="1 2">
    <name type="scientific">Elysia crispata</name>
    <name type="common">lettuce slug</name>
    <dbReference type="NCBI Taxonomy" id="231223"/>
    <lineage>
        <taxon>Eukaryota</taxon>
        <taxon>Metazoa</taxon>
        <taxon>Spiralia</taxon>
        <taxon>Lophotrochozoa</taxon>
        <taxon>Mollusca</taxon>
        <taxon>Gastropoda</taxon>
        <taxon>Heterobranchia</taxon>
        <taxon>Euthyneura</taxon>
        <taxon>Panpulmonata</taxon>
        <taxon>Sacoglossa</taxon>
        <taxon>Placobranchoidea</taxon>
        <taxon>Plakobranchidae</taxon>
        <taxon>Elysia</taxon>
    </lineage>
</organism>
<name>A0AAE1D658_9GAST</name>